<comment type="caution">
    <text evidence="2">The sequence shown here is derived from an EMBL/GenBank/DDBJ whole genome shotgun (WGS) entry which is preliminary data.</text>
</comment>
<dbReference type="Proteomes" id="UP001497744">
    <property type="component" value="Unassembled WGS sequence"/>
</dbReference>
<evidence type="ECO:0000313" key="2">
    <source>
        <dbReference type="EMBL" id="GIX62708.1"/>
    </source>
</evidence>
<dbReference type="Pfam" id="PF12785">
    <property type="entry name" value="VESA1_N"/>
    <property type="match status" value="1"/>
</dbReference>
<evidence type="ECO:0000256" key="1">
    <source>
        <dbReference type="SAM" id="Phobius"/>
    </source>
</evidence>
<gene>
    <name evidence="2" type="ORF">BcabD6B2_21430</name>
</gene>
<keyword evidence="1" id="KW-0812">Transmembrane</keyword>
<dbReference type="GeneID" id="94194189"/>
<protein>
    <submittedName>
        <fullName evidence="2">Variant erythrocyte surface antigen-1 family protein</fullName>
    </submittedName>
</protein>
<dbReference type="InterPro" id="IPR024751">
    <property type="entry name" value="VESA1"/>
</dbReference>
<proteinExistence type="predicted"/>
<reference evidence="2 3" key="1">
    <citation type="submission" date="2021-06" db="EMBL/GenBank/DDBJ databases">
        <title>Genome sequence of Babesia caballi.</title>
        <authorList>
            <person name="Yamagishi J."/>
            <person name="Kidaka T."/>
            <person name="Ochi A."/>
        </authorList>
    </citation>
    <scope>NUCLEOTIDE SEQUENCE [LARGE SCALE GENOMIC DNA]</scope>
    <source>
        <strain evidence="2">USDA-D6B2</strain>
    </source>
</reference>
<name>A0AAV4LRW8_BABCB</name>
<dbReference type="RefSeq" id="XP_067714777.1">
    <property type="nucleotide sequence ID" value="XM_067858676.1"/>
</dbReference>
<evidence type="ECO:0000313" key="3">
    <source>
        <dbReference type="Proteomes" id="UP001497744"/>
    </source>
</evidence>
<keyword evidence="1" id="KW-1133">Transmembrane helix</keyword>
<sequence>MAAKSLTDCPSNVKEAIDWILRVTGKDGGGSDHTPALANAVKGQLEDAGKEVNGMITKNHENGDELHKLKAGLQKAKDLVEQDLDDDAMFEYSGTPGPIGMLSSALARFIGYGAGRITGAGIAPSNIATHRLCDATIAFTIGVLEGCRGKTDSQYRGKIDGVMKTLHGKYGAGTEGLQGVVTEVRSQLMGLNGNVKSFLEDIGTAFEKLNSLSNDASTVAEKVGEYLKGVFKGSNGSRQWKGDADQAAQKLQALVKKSNSDHIYNTSAGDFSGNIGQVNSALNTTSAISAVKSILTAGKNAFIWQLQKRNYESYYKGGSNNNIKASTHAKIFLGCLPLIFNNLSYFYWQCREGGPWQNHNLTGGPLSPFMEGHWFRNSYMNENMTGTSVVKNVMKTSFKEFSDATSNMKSYSDFIKNFRSKGEQAWKGNSASSETNYLSGLYILTSCYFQCQQIKVAERASRSPKTIREMLYFLAALQFSPQYDAFDGYVTSHFQNITSSKSPDDSALQLDVADSASDQKDNKLSAAALKEYIHSTCSFCPSVLGWLQGARKADDPWLHRLFSNTEFSFRYPSSGTALFHALSDYTYALQFQLSFLYKQCEYSYDNGCGWFYCRYGSAILPKGSDDAVTSHLCEGFKCQAISKCEHNSNPCKHDEGGVGQNCGQDGSNSPVQAFLTDCLGGFCLKHPGTSSHLAVCSGSTCHVPMGFKSDQLRTENKLGGHIVISLKPFCGSSTTPLRQLCGTLACLSKRAPKSLGDLFGFYWQVTGQLFNKLKTQDGKPTLDNTITTLLSKLTTVKSGLLYNSITANVESIGRQFFGLSWHCHKKSGWQTVQRTGGGYCNDHQGSSKACDLMSLYDSECTGKNCGKYLEPLGISSGATFANDFAFHYLSWAAYLTDDLYESLQEFLESFNGHNCKVCNNGCSHPSGGHGSSDGCNCRSVVECSDVLPHLYTNGFGFHNAHWLRGRDYTSNQWKDNSNKRTCAQFHDQLQSVISGNPLKDLLESIDQFLYLFRFYFLSNLSSFWTIYMCLILYTFFFLLDTLHLRSHLKFTLSHTVPPLALLTSGNPLPTTKLTYLTQ</sequence>
<feature type="transmembrane region" description="Helical" evidence="1">
    <location>
        <begin position="1014"/>
        <end position="1039"/>
    </location>
</feature>
<keyword evidence="1" id="KW-0472">Membrane</keyword>
<keyword evidence="3" id="KW-1185">Reference proteome</keyword>
<dbReference type="AlphaFoldDB" id="A0AAV4LRW8"/>
<organism evidence="2 3">
    <name type="scientific">Babesia caballi</name>
    <dbReference type="NCBI Taxonomy" id="5871"/>
    <lineage>
        <taxon>Eukaryota</taxon>
        <taxon>Sar</taxon>
        <taxon>Alveolata</taxon>
        <taxon>Apicomplexa</taxon>
        <taxon>Aconoidasida</taxon>
        <taxon>Piroplasmida</taxon>
        <taxon>Babesiidae</taxon>
        <taxon>Babesia</taxon>
    </lineage>
</organism>
<accession>A0AAV4LRW8</accession>
<dbReference type="EMBL" id="BPLF01000002">
    <property type="protein sequence ID" value="GIX62708.1"/>
    <property type="molecule type" value="Genomic_DNA"/>
</dbReference>